<organism evidence="12 13">
    <name type="scientific">Botryobasidium botryosum (strain FD-172 SS1)</name>
    <dbReference type="NCBI Taxonomy" id="930990"/>
    <lineage>
        <taxon>Eukaryota</taxon>
        <taxon>Fungi</taxon>
        <taxon>Dikarya</taxon>
        <taxon>Basidiomycota</taxon>
        <taxon>Agaricomycotina</taxon>
        <taxon>Agaricomycetes</taxon>
        <taxon>Cantharellales</taxon>
        <taxon>Botryobasidiaceae</taxon>
        <taxon>Botryobasidium</taxon>
    </lineage>
</organism>
<evidence type="ECO:0000313" key="12">
    <source>
        <dbReference type="EMBL" id="KDQ09997.1"/>
    </source>
</evidence>
<dbReference type="Pfam" id="PF00067">
    <property type="entry name" value="p450"/>
    <property type="match status" value="2"/>
</dbReference>
<keyword evidence="11" id="KW-1133">Transmembrane helix</keyword>
<dbReference type="InterPro" id="IPR036396">
    <property type="entry name" value="Cyt_P450_sf"/>
</dbReference>
<dbReference type="PRINTS" id="PR00463">
    <property type="entry name" value="EP450I"/>
</dbReference>
<evidence type="ECO:0000256" key="11">
    <source>
        <dbReference type="SAM" id="Phobius"/>
    </source>
</evidence>
<evidence type="ECO:0000256" key="5">
    <source>
        <dbReference type="ARBA" id="ARBA00022723"/>
    </source>
</evidence>
<evidence type="ECO:0000256" key="6">
    <source>
        <dbReference type="ARBA" id="ARBA00023002"/>
    </source>
</evidence>
<keyword evidence="11" id="KW-0472">Membrane</keyword>
<dbReference type="AlphaFoldDB" id="A0A067MDN6"/>
<evidence type="ECO:0008006" key="14">
    <source>
        <dbReference type="Google" id="ProtNLM"/>
    </source>
</evidence>
<evidence type="ECO:0000313" key="13">
    <source>
        <dbReference type="Proteomes" id="UP000027195"/>
    </source>
</evidence>
<dbReference type="PANTHER" id="PTHR24305">
    <property type="entry name" value="CYTOCHROME P450"/>
    <property type="match status" value="1"/>
</dbReference>
<protein>
    <recommendedName>
        <fullName evidence="14">Cytochrome P450</fullName>
    </recommendedName>
</protein>
<dbReference type="SUPFAM" id="SSF48264">
    <property type="entry name" value="Cytochrome P450"/>
    <property type="match status" value="1"/>
</dbReference>
<feature type="transmembrane region" description="Helical" evidence="11">
    <location>
        <begin position="6"/>
        <end position="24"/>
    </location>
</feature>
<dbReference type="PRINTS" id="PR00385">
    <property type="entry name" value="P450"/>
</dbReference>
<evidence type="ECO:0000256" key="9">
    <source>
        <dbReference type="PIRSR" id="PIRSR602401-1"/>
    </source>
</evidence>
<sequence length="553" mass="62206">MLPFPNLLLGAFIAFFLYLLGSLYRRHQEALRSIDNFPGVRAVFDHTSAIGHLAQYLPIPGLVASRPRRWMQKYKPFQDSGWDAYSQTSVLPDTRVIFSIADAEAIKEIAQNKATFPKPAFTILALYGSNLLVAGEEEAKHHRKIAAPAFSERNNKLVWQETARIIDEIFAEWGEKDTISVRSAVDITYPLALHVISAAAFGRPISWKENVRAGVSKDEASSGHVLGYHDAVVTLCRNIFVKLLVPSWALGWTKRGRTARLAYDEVEQYLSEMIASRRAEGEALRTDENGGSYKSDVLSNLIAASDAELASGKRALTERELMGNVFIFLFAGHETTAHTLAFALGLLACYPEEQDKLYTHIKSVLPDGRLPNYEDMNTLTRTLAVFYETARLFPSVPQIQKYAARDTTLSIHASHPAGTDGNRAERTEQRTTVFIPQNTMILIDAVGLHYNPRYWKDPHEFQPDRFMSGDWNRDALMAFSAGSRSCLGRRFSETEAVAALTMIVLRYKIELNRELFPIISGETPMMTRERLLKVGHDITILPVNLPLTFRRRA</sequence>
<dbReference type="InterPro" id="IPR050121">
    <property type="entry name" value="Cytochrome_P450_monoxygenase"/>
</dbReference>
<dbReference type="InterPro" id="IPR002401">
    <property type="entry name" value="Cyt_P450_E_grp-I"/>
</dbReference>
<keyword evidence="7 9" id="KW-0408">Iron</keyword>
<evidence type="ECO:0000256" key="1">
    <source>
        <dbReference type="ARBA" id="ARBA00001971"/>
    </source>
</evidence>
<name>A0A067MDN6_BOTB1</name>
<keyword evidence="8 10" id="KW-0503">Monooxygenase</keyword>
<dbReference type="PROSITE" id="PS00086">
    <property type="entry name" value="CYTOCHROME_P450"/>
    <property type="match status" value="1"/>
</dbReference>
<feature type="binding site" description="axial binding residue" evidence="9">
    <location>
        <position position="486"/>
    </location>
    <ligand>
        <name>heme</name>
        <dbReference type="ChEBI" id="CHEBI:30413"/>
    </ligand>
    <ligandPart>
        <name>Fe</name>
        <dbReference type="ChEBI" id="CHEBI:18248"/>
    </ligandPart>
</feature>
<dbReference type="GO" id="GO:0004497">
    <property type="term" value="F:monooxygenase activity"/>
    <property type="evidence" value="ECO:0007669"/>
    <property type="project" value="UniProtKB-KW"/>
</dbReference>
<dbReference type="InterPro" id="IPR001128">
    <property type="entry name" value="Cyt_P450"/>
</dbReference>
<comment type="cofactor">
    <cofactor evidence="1 9">
        <name>heme</name>
        <dbReference type="ChEBI" id="CHEBI:30413"/>
    </cofactor>
</comment>
<evidence type="ECO:0000256" key="7">
    <source>
        <dbReference type="ARBA" id="ARBA00023004"/>
    </source>
</evidence>
<dbReference type="OrthoDB" id="1470350at2759"/>
<proteinExistence type="inferred from homology"/>
<dbReference type="PANTHER" id="PTHR24305:SF166">
    <property type="entry name" value="CYTOCHROME P450 12A4, MITOCHONDRIAL-RELATED"/>
    <property type="match status" value="1"/>
</dbReference>
<dbReference type="InParanoid" id="A0A067MDN6"/>
<keyword evidence="5 9" id="KW-0479">Metal-binding</keyword>
<accession>A0A067MDN6</accession>
<keyword evidence="4 9" id="KW-0349">Heme</keyword>
<keyword evidence="13" id="KW-1185">Reference proteome</keyword>
<evidence type="ECO:0000256" key="8">
    <source>
        <dbReference type="ARBA" id="ARBA00023033"/>
    </source>
</evidence>
<dbReference type="Proteomes" id="UP000027195">
    <property type="component" value="Unassembled WGS sequence"/>
</dbReference>
<evidence type="ECO:0000256" key="3">
    <source>
        <dbReference type="ARBA" id="ARBA00010617"/>
    </source>
</evidence>
<evidence type="ECO:0000256" key="4">
    <source>
        <dbReference type="ARBA" id="ARBA00022617"/>
    </source>
</evidence>
<dbReference type="InterPro" id="IPR017972">
    <property type="entry name" value="Cyt_P450_CS"/>
</dbReference>
<comment type="pathway">
    <text evidence="2">Secondary metabolite biosynthesis.</text>
</comment>
<dbReference type="Gene3D" id="1.10.630.10">
    <property type="entry name" value="Cytochrome P450"/>
    <property type="match status" value="1"/>
</dbReference>
<keyword evidence="11" id="KW-0812">Transmembrane</keyword>
<comment type="similarity">
    <text evidence="3 10">Belongs to the cytochrome P450 family.</text>
</comment>
<dbReference type="GO" id="GO:0016705">
    <property type="term" value="F:oxidoreductase activity, acting on paired donors, with incorporation or reduction of molecular oxygen"/>
    <property type="evidence" value="ECO:0007669"/>
    <property type="project" value="InterPro"/>
</dbReference>
<evidence type="ECO:0000256" key="2">
    <source>
        <dbReference type="ARBA" id="ARBA00005179"/>
    </source>
</evidence>
<dbReference type="GO" id="GO:0020037">
    <property type="term" value="F:heme binding"/>
    <property type="evidence" value="ECO:0007669"/>
    <property type="project" value="InterPro"/>
</dbReference>
<dbReference type="HOGENOM" id="CLU_001570_25_0_1"/>
<gene>
    <name evidence="12" type="ORF">BOTBODRAFT_137276</name>
</gene>
<reference evidence="13" key="1">
    <citation type="journal article" date="2014" name="Proc. Natl. Acad. Sci. U.S.A.">
        <title>Extensive sampling of basidiomycete genomes demonstrates inadequacy of the white-rot/brown-rot paradigm for wood decay fungi.</title>
        <authorList>
            <person name="Riley R."/>
            <person name="Salamov A.A."/>
            <person name="Brown D.W."/>
            <person name="Nagy L.G."/>
            <person name="Floudas D."/>
            <person name="Held B.W."/>
            <person name="Levasseur A."/>
            <person name="Lombard V."/>
            <person name="Morin E."/>
            <person name="Otillar R."/>
            <person name="Lindquist E.A."/>
            <person name="Sun H."/>
            <person name="LaButti K.M."/>
            <person name="Schmutz J."/>
            <person name="Jabbour D."/>
            <person name="Luo H."/>
            <person name="Baker S.E."/>
            <person name="Pisabarro A.G."/>
            <person name="Walton J.D."/>
            <person name="Blanchette R.A."/>
            <person name="Henrissat B."/>
            <person name="Martin F."/>
            <person name="Cullen D."/>
            <person name="Hibbett D.S."/>
            <person name="Grigoriev I.V."/>
        </authorList>
    </citation>
    <scope>NUCLEOTIDE SEQUENCE [LARGE SCALE GENOMIC DNA]</scope>
    <source>
        <strain evidence="13">FD-172 SS1</strain>
    </source>
</reference>
<dbReference type="GO" id="GO:0005506">
    <property type="term" value="F:iron ion binding"/>
    <property type="evidence" value="ECO:0007669"/>
    <property type="project" value="InterPro"/>
</dbReference>
<keyword evidence="6 10" id="KW-0560">Oxidoreductase</keyword>
<evidence type="ECO:0000256" key="10">
    <source>
        <dbReference type="RuleBase" id="RU000461"/>
    </source>
</evidence>
<dbReference type="STRING" id="930990.A0A067MDN6"/>
<dbReference type="EMBL" id="KL198072">
    <property type="protein sequence ID" value="KDQ09997.1"/>
    <property type="molecule type" value="Genomic_DNA"/>
</dbReference>